<dbReference type="GO" id="GO:0005737">
    <property type="term" value="C:cytoplasm"/>
    <property type="evidence" value="ECO:0007669"/>
    <property type="project" value="TreeGrafter"/>
</dbReference>
<organism evidence="3 4">
    <name type="scientific">Pontivivens ytuae</name>
    <dbReference type="NCBI Taxonomy" id="2789856"/>
    <lineage>
        <taxon>Bacteria</taxon>
        <taxon>Pseudomonadati</taxon>
        <taxon>Pseudomonadota</taxon>
        <taxon>Alphaproteobacteria</taxon>
        <taxon>Rhodobacterales</taxon>
        <taxon>Paracoccaceae</taxon>
        <taxon>Pontivivens</taxon>
    </lineage>
</organism>
<dbReference type="RefSeq" id="WP_196103425.1">
    <property type="nucleotide sequence ID" value="NZ_CP064942.1"/>
</dbReference>
<dbReference type="GO" id="GO:0004222">
    <property type="term" value="F:metalloendopeptidase activity"/>
    <property type="evidence" value="ECO:0007669"/>
    <property type="project" value="InterPro"/>
</dbReference>
<feature type="transmembrane region" description="Helical" evidence="2">
    <location>
        <begin position="430"/>
        <end position="450"/>
    </location>
</feature>
<feature type="transmembrane region" description="Helical" evidence="2">
    <location>
        <begin position="232"/>
        <end position="252"/>
    </location>
</feature>
<accession>A0A7S9QDJ9</accession>
<dbReference type="InterPro" id="IPR041881">
    <property type="entry name" value="PqqD_sf"/>
</dbReference>
<evidence type="ECO:0000313" key="4">
    <source>
        <dbReference type="Proteomes" id="UP000594800"/>
    </source>
</evidence>
<dbReference type="PANTHER" id="PTHR13325:SF3">
    <property type="entry name" value="MEMBRANE-BOUND TRANSCRIPTION FACTOR SITE-2 PROTEASE"/>
    <property type="match status" value="1"/>
</dbReference>
<reference evidence="3 4" key="1">
    <citation type="submission" date="2020-11" db="EMBL/GenBank/DDBJ databases">
        <title>Description of Pontivivens ytuae sp. nov. isolated from deep sea sediment of Mariana Trench.</title>
        <authorList>
            <person name="Wang Z."/>
            <person name="Sun Q.-L."/>
            <person name="Xu X.-D."/>
            <person name="Tang Y.-Z."/>
            <person name="Zhang J."/>
        </authorList>
    </citation>
    <scope>NUCLEOTIDE SEQUENCE [LARGE SCALE GENOMIC DNA]</scope>
    <source>
        <strain evidence="3 4">MT2928</strain>
    </source>
</reference>
<evidence type="ECO:0000313" key="3">
    <source>
        <dbReference type="EMBL" id="QPH54216.1"/>
    </source>
</evidence>
<feature type="transmembrane region" description="Helical" evidence="2">
    <location>
        <begin position="259"/>
        <end position="281"/>
    </location>
</feature>
<dbReference type="EMBL" id="CP064942">
    <property type="protein sequence ID" value="QPH54216.1"/>
    <property type="molecule type" value="Genomic_DNA"/>
</dbReference>
<gene>
    <name evidence="3" type="ORF">I0K15_00105</name>
</gene>
<dbReference type="PANTHER" id="PTHR13325">
    <property type="entry name" value="PROTEASE M50 MEMBRANE-BOUND TRANSCRIPTION FACTOR SITE 2 PROTEASE"/>
    <property type="match status" value="1"/>
</dbReference>
<protein>
    <submittedName>
        <fullName evidence="3">Uncharacterized protein</fullName>
    </submittedName>
</protein>
<feature type="coiled-coil region" evidence="1">
    <location>
        <begin position="531"/>
        <end position="558"/>
    </location>
</feature>
<keyword evidence="2" id="KW-0472">Membrane</keyword>
<evidence type="ECO:0000256" key="2">
    <source>
        <dbReference type="SAM" id="Phobius"/>
    </source>
</evidence>
<proteinExistence type="predicted"/>
<feature type="transmembrane region" description="Helical" evidence="2">
    <location>
        <begin position="287"/>
        <end position="306"/>
    </location>
</feature>
<dbReference type="GO" id="GO:0016020">
    <property type="term" value="C:membrane"/>
    <property type="evidence" value="ECO:0007669"/>
    <property type="project" value="InterPro"/>
</dbReference>
<feature type="transmembrane region" description="Helical" evidence="2">
    <location>
        <begin position="158"/>
        <end position="179"/>
    </location>
</feature>
<keyword evidence="4" id="KW-1185">Reference proteome</keyword>
<feature type="transmembrane region" description="Helical" evidence="2">
    <location>
        <begin position="367"/>
        <end position="386"/>
    </location>
</feature>
<name>A0A7S9QDJ9_9RHOB</name>
<dbReference type="Gene3D" id="1.10.10.1150">
    <property type="entry name" value="Coenzyme PQQ synthesis protein D (PqqD)"/>
    <property type="match status" value="1"/>
</dbReference>
<dbReference type="Gene3D" id="1.10.287.470">
    <property type="entry name" value="Helix hairpin bin"/>
    <property type="match status" value="1"/>
</dbReference>
<evidence type="ECO:0000256" key="1">
    <source>
        <dbReference type="SAM" id="Coils"/>
    </source>
</evidence>
<dbReference type="AlphaFoldDB" id="A0A7S9QDJ9"/>
<keyword evidence="1" id="KW-0175">Coiled coil</keyword>
<sequence>MARAQLLSQDWYRVADLRPRLRAQIEVALHEYLGTRWYVLLDRASGKTHRLAEAGWAIVQRFNGRETLDEIWTGLARANDPDLPPQDEFIELMSRLYDSGIVAVEGVPKAEALAKSQAKKESAVWRALLKSPVSQKIPLYNPAPWLDGEAAGRFARFVFSWAGLAVLLLLMGMAGVELIRNWEALTGNLADRALAPNNLVILVCVYPVVKLLHELAHALAVRRFGGQVTETGIMFLIFVPMPYVDASAANYFRAHGSRALVAVAGILAELGIGALAILMWAETDPGLLRAILFNVIVICTISTLFFNGNPLLRFDGYYALADLTQTPNLGNRGQALIGRWFKRLFGYPPEPETETAGPSSRAWMASYAAAAFCYRVFVTFSIALIVTDKVPYVGQVLAIWIVGAGLVWPNAQAAWRNLRSPAFNTRRRSIVPRLLAFFAVLAALIFFVPLPSSTTVRAVVASGEEAAVFSGSEGRLVEIVAEEGARVAPGDLLLRLAPDRLETEVLALDAQVAAREAELRIAQGRSDGALASAISREIAALEAARADLQDKVAAAELRAGRAGILVWDTPEPTLGELILRGSRVAFVDRPESRRLLAMLPEGAGRNIERGITEARFITDAAPGAPRLAEEVEIMPNASRALIDPRLADRSGGPILTAPDETNADAVRATAPHFWLEADGDFADLALGDQVQLKLVHPWEPLFPRVVQPLLREGLRRFGPG</sequence>
<dbReference type="InterPro" id="IPR001193">
    <property type="entry name" value="MBTPS2"/>
</dbReference>
<feature type="transmembrane region" description="Helical" evidence="2">
    <location>
        <begin position="199"/>
        <end position="220"/>
    </location>
</feature>
<dbReference type="KEGG" id="poz:I0K15_00105"/>
<dbReference type="GO" id="GO:0031293">
    <property type="term" value="P:membrane protein intracellular domain proteolysis"/>
    <property type="evidence" value="ECO:0007669"/>
    <property type="project" value="TreeGrafter"/>
</dbReference>
<keyword evidence="2" id="KW-1133">Transmembrane helix</keyword>
<dbReference type="Proteomes" id="UP000594800">
    <property type="component" value="Chromosome"/>
</dbReference>
<dbReference type="Gene3D" id="2.40.50.100">
    <property type="match status" value="1"/>
</dbReference>
<feature type="transmembrane region" description="Helical" evidence="2">
    <location>
        <begin position="392"/>
        <end position="409"/>
    </location>
</feature>
<keyword evidence="2" id="KW-0812">Transmembrane</keyword>